<keyword evidence="1" id="KW-0378">Hydrolase</keyword>
<dbReference type="EC" id="3.1.3.-" evidence="1"/>
<dbReference type="Pfam" id="PF00300">
    <property type="entry name" value="His_Phos_1"/>
    <property type="match status" value="1"/>
</dbReference>
<dbReference type="EMBL" id="UGPB01000001">
    <property type="protein sequence ID" value="STY29894.1"/>
    <property type="molecule type" value="Genomic_DNA"/>
</dbReference>
<reference evidence="1 2" key="1">
    <citation type="submission" date="2018-06" db="EMBL/GenBank/DDBJ databases">
        <authorList>
            <consortium name="Pathogen Informatics"/>
            <person name="Doyle S."/>
        </authorList>
    </citation>
    <scope>NUCLEOTIDE SEQUENCE [LARGE SCALE GENOMIC DNA]</scope>
    <source>
        <strain evidence="1 2">NCTC11532</strain>
    </source>
</reference>
<dbReference type="InterPro" id="IPR004449">
    <property type="entry name" value="SixA"/>
</dbReference>
<dbReference type="RefSeq" id="WP_031564696.1">
    <property type="nucleotide sequence ID" value="NZ_CAAAIS010000001.1"/>
</dbReference>
<dbReference type="OrthoDB" id="9810154at2"/>
<dbReference type="InterPro" id="IPR029033">
    <property type="entry name" value="His_PPase_superfam"/>
</dbReference>
<organism evidence="1 2">
    <name type="scientific">Legionella wadsworthii</name>
    <dbReference type="NCBI Taxonomy" id="28088"/>
    <lineage>
        <taxon>Bacteria</taxon>
        <taxon>Pseudomonadati</taxon>
        <taxon>Pseudomonadota</taxon>
        <taxon>Gammaproteobacteria</taxon>
        <taxon>Legionellales</taxon>
        <taxon>Legionellaceae</taxon>
        <taxon>Legionella</taxon>
    </lineage>
</organism>
<gene>
    <name evidence="1" type="primary">sixA</name>
    <name evidence="1" type="ORF">NCTC11532_02097</name>
</gene>
<dbReference type="NCBIfam" id="TIGR00249">
    <property type="entry name" value="sixA"/>
    <property type="match status" value="1"/>
</dbReference>
<dbReference type="CDD" id="cd07067">
    <property type="entry name" value="HP_PGM_like"/>
    <property type="match status" value="1"/>
</dbReference>
<proteinExistence type="predicted"/>
<dbReference type="Proteomes" id="UP000255297">
    <property type="component" value="Unassembled WGS sequence"/>
</dbReference>
<sequence>MKIYLVQHGESLDKEVDPDQPLSDKGITDIEKLGHFLSKHKIEINHIIHSGKNRAEQTATILAPLLSISKIEFYPNLGPLDDVNFFADEINKHQHNILLVGHMPFLCKLIGKLVLLDENKSIISYVPGTVVCLEKTNEGKWLILWIKRPDRKIN</sequence>
<dbReference type="Gene3D" id="3.40.50.1240">
    <property type="entry name" value="Phosphoglycerate mutase-like"/>
    <property type="match status" value="1"/>
</dbReference>
<dbReference type="STRING" id="1122170.GCA_000701265_00389"/>
<dbReference type="InterPro" id="IPR013078">
    <property type="entry name" value="His_Pase_superF_clade-1"/>
</dbReference>
<dbReference type="GO" id="GO:0101006">
    <property type="term" value="F:protein histidine phosphatase activity"/>
    <property type="evidence" value="ECO:0007669"/>
    <property type="project" value="InterPro"/>
</dbReference>
<keyword evidence="2" id="KW-1185">Reference proteome</keyword>
<evidence type="ECO:0000313" key="1">
    <source>
        <dbReference type="EMBL" id="STY29894.1"/>
    </source>
</evidence>
<dbReference type="GO" id="GO:0005737">
    <property type="term" value="C:cytoplasm"/>
    <property type="evidence" value="ECO:0007669"/>
    <property type="project" value="InterPro"/>
</dbReference>
<accession>A0A378LT25</accession>
<name>A0A378LT25_9GAMM</name>
<dbReference type="AlphaFoldDB" id="A0A378LT25"/>
<protein>
    <submittedName>
        <fullName evidence="1">Phosphohistidine phosphatase SixA</fullName>
        <ecNumber evidence="1">3.1.3.-</ecNumber>
    </submittedName>
</protein>
<dbReference type="SUPFAM" id="SSF53254">
    <property type="entry name" value="Phosphoglycerate mutase-like"/>
    <property type="match status" value="1"/>
</dbReference>
<evidence type="ECO:0000313" key="2">
    <source>
        <dbReference type="Proteomes" id="UP000255297"/>
    </source>
</evidence>